<dbReference type="Proteomes" id="UP000189835">
    <property type="component" value="Unassembled WGS sequence"/>
</dbReference>
<dbReference type="RefSeq" id="WP_079205561.1">
    <property type="nucleotide sequence ID" value="NZ_MVGR01000001.1"/>
</dbReference>
<dbReference type="InterPro" id="IPR002716">
    <property type="entry name" value="PIN_dom"/>
</dbReference>
<dbReference type="EMBL" id="MVGR01000001">
    <property type="protein sequence ID" value="OPF20165.1"/>
    <property type="molecule type" value="Genomic_DNA"/>
</dbReference>
<protein>
    <submittedName>
        <fullName evidence="2">Twitching motility protein PilT</fullName>
    </submittedName>
</protein>
<evidence type="ECO:0000259" key="1">
    <source>
        <dbReference type="Pfam" id="PF01850"/>
    </source>
</evidence>
<dbReference type="AlphaFoldDB" id="A0A1V4BZH9"/>
<comment type="caution">
    <text evidence="2">The sequence shown here is derived from an EMBL/GenBank/DDBJ whole genome shotgun (WGS) entry which is preliminary data.</text>
</comment>
<sequence length="144" mass="16638">MGIVLQTGNIVFLDTAPFVYFFEQHPIFFPYMEKFFYDVSTRQVEVITSIITFIEILTLPARMGNQELVEQYRTYFTRSSQITLLPIDLSIANQALALRTQYTLKTPDAIQLGTAIAHSATYIITNDRQWKQLTHQNVLLVDEI</sequence>
<feature type="domain" description="PIN" evidence="1">
    <location>
        <begin position="11"/>
        <end position="133"/>
    </location>
</feature>
<dbReference type="Pfam" id="PF01850">
    <property type="entry name" value="PIN"/>
    <property type="match status" value="1"/>
</dbReference>
<dbReference type="SUPFAM" id="SSF88723">
    <property type="entry name" value="PIN domain-like"/>
    <property type="match status" value="1"/>
</dbReference>
<accession>A0A1V4BZH9</accession>
<evidence type="ECO:0000313" key="2">
    <source>
        <dbReference type="EMBL" id="OPF20165.1"/>
    </source>
</evidence>
<organism evidence="2 3">
    <name type="scientific">Microcystis aeruginosa KW</name>
    <dbReference type="NCBI Taxonomy" id="1960155"/>
    <lineage>
        <taxon>Bacteria</taxon>
        <taxon>Bacillati</taxon>
        <taxon>Cyanobacteriota</taxon>
        <taxon>Cyanophyceae</taxon>
        <taxon>Oscillatoriophycideae</taxon>
        <taxon>Chroococcales</taxon>
        <taxon>Microcystaceae</taxon>
        <taxon>Microcystis</taxon>
    </lineage>
</organism>
<name>A0A1V4BZH9_MICAE</name>
<reference evidence="2 3" key="1">
    <citation type="submission" date="2017-02" db="EMBL/GenBank/DDBJ databases">
        <title>Genome sequence of Microcystis aeruginosa KW.</title>
        <authorList>
            <person name="Oh H.-M."/>
            <person name="Ahn C.-Y."/>
            <person name="Jeong H."/>
            <person name="Srivastava A."/>
            <person name="Lee H.-G."/>
            <person name="Kang S.-R."/>
        </authorList>
    </citation>
    <scope>NUCLEOTIDE SEQUENCE [LARGE SCALE GENOMIC DNA]</scope>
    <source>
        <strain evidence="2 3">KW</strain>
    </source>
</reference>
<evidence type="ECO:0000313" key="3">
    <source>
        <dbReference type="Proteomes" id="UP000189835"/>
    </source>
</evidence>
<dbReference type="InterPro" id="IPR029060">
    <property type="entry name" value="PIN-like_dom_sf"/>
</dbReference>
<gene>
    <name evidence="2" type="ORF">B1L04_01695</name>
</gene>
<dbReference type="Gene3D" id="3.40.50.1010">
    <property type="entry name" value="5'-nuclease"/>
    <property type="match status" value="1"/>
</dbReference>
<proteinExistence type="predicted"/>